<proteinExistence type="predicted"/>
<name>A0ABP8JML1_9BACT</name>
<sequence length="409" mass="46423">MEPTTTLIKPAKSELVKQAKAHIEQLFDQQLPKQLVYHSYKHTNGVAKEAAALAEASGLTPADQEVLLLAAWFHDAGFIERTEGHEFRSAELAEQWLLERNYPPERIALVKQLIEATHRDGKRDTPLAELLVDADMSNLGKEEFMANAELLRAEWEATGGRVFSNVDWAEYQLDFLLTHKFRSDAAKERYKDQLKENIKDQRKQLKKLEKKQKERENAKDETFAEGKRGVETMFRATYSQHIQLSGMADQKANMMISLNAVLLSIIITYLGAKTSTLGPAFTKNPVLAIPMGLLVATSLGSVVTAILSAQPDVTSFKWLRRSPQIATNRRVNLLFFGNFTKLSLDHFQDGMTELMRNKDLLYTNMVTDIYYLGEVLSRKYRLLRISYTIFMVGLILTAISFAIVLLYKA</sequence>
<feature type="transmembrane region" description="Helical" evidence="9">
    <location>
        <begin position="287"/>
        <end position="309"/>
    </location>
</feature>
<keyword evidence="3 9" id="KW-0812">Transmembrane</keyword>
<keyword evidence="8" id="KW-0175">Coiled coil</keyword>
<feature type="domain" description="HD" evidence="10">
    <location>
        <begin position="40"/>
        <end position="135"/>
    </location>
</feature>
<dbReference type="InterPro" id="IPR003607">
    <property type="entry name" value="HD/PDEase_dom"/>
</dbReference>
<evidence type="ECO:0000256" key="8">
    <source>
        <dbReference type="SAM" id="Coils"/>
    </source>
</evidence>
<evidence type="ECO:0000313" key="12">
    <source>
        <dbReference type="EMBL" id="GAA4393223.1"/>
    </source>
</evidence>
<evidence type="ECO:0000313" key="13">
    <source>
        <dbReference type="Proteomes" id="UP001500454"/>
    </source>
</evidence>
<dbReference type="PANTHER" id="PTHR21174">
    <property type="match status" value="1"/>
</dbReference>
<keyword evidence="4" id="KW-0547">Nucleotide-binding</keyword>
<evidence type="ECO:0000256" key="1">
    <source>
        <dbReference type="ARBA" id="ARBA00004236"/>
    </source>
</evidence>
<dbReference type="InterPro" id="IPR043760">
    <property type="entry name" value="PycTM_dom"/>
</dbReference>
<keyword evidence="5 9" id="KW-1133">Transmembrane helix</keyword>
<feature type="coiled-coil region" evidence="8">
    <location>
        <begin position="191"/>
        <end position="225"/>
    </location>
</feature>
<comment type="caution">
    <text evidence="12">The sequence shown here is derived from an EMBL/GenBank/DDBJ whole genome shotgun (WGS) entry which is preliminary data.</text>
</comment>
<dbReference type="CDD" id="cd00077">
    <property type="entry name" value="HDc"/>
    <property type="match status" value="1"/>
</dbReference>
<evidence type="ECO:0008006" key="14">
    <source>
        <dbReference type="Google" id="ProtNLM"/>
    </source>
</evidence>
<dbReference type="Proteomes" id="UP001500454">
    <property type="component" value="Unassembled WGS sequence"/>
</dbReference>
<evidence type="ECO:0000256" key="3">
    <source>
        <dbReference type="ARBA" id="ARBA00022692"/>
    </source>
</evidence>
<dbReference type="RefSeq" id="WP_345227896.1">
    <property type="nucleotide sequence ID" value="NZ_BAABHA010000015.1"/>
</dbReference>
<evidence type="ECO:0000256" key="4">
    <source>
        <dbReference type="ARBA" id="ARBA00022741"/>
    </source>
</evidence>
<protein>
    <recommendedName>
        <fullName evidence="14">HD domain-containing protein</fullName>
    </recommendedName>
</protein>
<feature type="domain" description="Pycsar effector protein" evidence="11">
    <location>
        <begin position="236"/>
        <end position="404"/>
    </location>
</feature>
<keyword evidence="13" id="KW-1185">Reference proteome</keyword>
<evidence type="ECO:0000256" key="6">
    <source>
        <dbReference type="ARBA" id="ARBA00023118"/>
    </source>
</evidence>
<dbReference type="PANTHER" id="PTHR21174:SF0">
    <property type="entry name" value="HD PHOSPHOHYDROLASE FAMILY PROTEIN-RELATED"/>
    <property type="match status" value="1"/>
</dbReference>
<evidence type="ECO:0000256" key="7">
    <source>
        <dbReference type="ARBA" id="ARBA00023136"/>
    </source>
</evidence>
<dbReference type="SUPFAM" id="SSF109604">
    <property type="entry name" value="HD-domain/PDEase-like"/>
    <property type="match status" value="1"/>
</dbReference>
<accession>A0ABP8JML1</accession>
<evidence type="ECO:0000256" key="9">
    <source>
        <dbReference type="SAM" id="Phobius"/>
    </source>
</evidence>
<evidence type="ECO:0000259" key="10">
    <source>
        <dbReference type="Pfam" id="PF01966"/>
    </source>
</evidence>
<dbReference type="InterPro" id="IPR006674">
    <property type="entry name" value="HD_domain"/>
</dbReference>
<keyword evidence="2" id="KW-1003">Cell membrane</keyword>
<dbReference type="Gene3D" id="1.10.3210.10">
    <property type="entry name" value="Hypothetical protein af1432"/>
    <property type="match status" value="1"/>
</dbReference>
<reference evidence="13" key="1">
    <citation type="journal article" date="2019" name="Int. J. Syst. Evol. Microbiol.">
        <title>The Global Catalogue of Microorganisms (GCM) 10K type strain sequencing project: providing services to taxonomists for standard genome sequencing and annotation.</title>
        <authorList>
            <consortium name="The Broad Institute Genomics Platform"/>
            <consortium name="The Broad Institute Genome Sequencing Center for Infectious Disease"/>
            <person name="Wu L."/>
            <person name="Ma J."/>
        </authorList>
    </citation>
    <scope>NUCLEOTIDE SEQUENCE [LARGE SCALE GENOMIC DNA]</scope>
    <source>
        <strain evidence="13">JCM 17924</strain>
    </source>
</reference>
<dbReference type="Pfam" id="PF01966">
    <property type="entry name" value="HD"/>
    <property type="match status" value="1"/>
</dbReference>
<feature type="transmembrane region" description="Helical" evidence="9">
    <location>
        <begin position="387"/>
        <end position="407"/>
    </location>
</feature>
<dbReference type="Pfam" id="PF18967">
    <property type="entry name" value="PycTM"/>
    <property type="match status" value="1"/>
</dbReference>
<keyword evidence="6" id="KW-0051">Antiviral defense</keyword>
<keyword evidence="7 9" id="KW-0472">Membrane</keyword>
<dbReference type="InterPro" id="IPR009218">
    <property type="entry name" value="HD_phosphohydro"/>
</dbReference>
<gene>
    <name evidence="12" type="ORF">GCM10023186_44590</name>
</gene>
<evidence type="ECO:0000259" key="11">
    <source>
        <dbReference type="Pfam" id="PF18967"/>
    </source>
</evidence>
<comment type="subcellular location">
    <subcellularLocation>
        <location evidence="1">Cell membrane</location>
    </subcellularLocation>
</comment>
<evidence type="ECO:0000256" key="2">
    <source>
        <dbReference type="ARBA" id="ARBA00022475"/>
    </source>
</evidence>
<evidence type="ECO:0000256" key="5">
    <source>
        <dbReference type="ARBA" id="ARBA00022989"/>
    </source>
</evidence>
<organism evidence="12 13">
    <name type="scientific">Hymenobacter koreensis</name>
    <dbReference type="NCBI Taxonomy" id="1084523"/>
    <lineage>
        <taxon>Bacteria</taxon>
        <taxon>Pseudomonadati</taxon>
        <taxon>Bacteroidota</taxon>
        <taxon>Cytophagia</taxon>
        <taxon>Cytophagales</taxon>
        <taxon>Hymenobacteraceae</taxon>
        <taxon>Hymenobacter</taxon>
    </lineage>
</organism>
<dbReference type="EMBL" id="BAABHA010000015">
    <property type="protein sequence ID" value="GAA4393223.1"/>
    <property type="molecule type" value="Genomic_DNA"/>
</dbReference>
<feature type="transmembrane region" description="Helical" evidence="9">
    <location>
        <begin position="252"/>
        <end position="272"/>
    </location>
</feature>